<dbReference type="HOGENOM" id="CLU_075129_4_0_1"/>
<accession>V3ZN52</accession>
<evidence type="ECO:0000313" key="4">
    <source>
        <dbReference type="EMBL" id="ESO92818.1"/>
    </source>
</evidence>
<dbReference type="InterPro" id="IPR014810">
    <property type="entry name" value="Fcf2_C"/>
</dbReference>
<feature type="non-terminal residue" evidence="4">
    <location>
        <position position="1"/>
    </location>
</feature>
<proteinExistence type="predicted"/>
<gene>
    <name evidence="4" type="ORF">LOTGIDRAFT_101578</name>
</gene>
<feature type="domain" description="Fcf2 pre-rRNA processing C-terminal" evidence="3">
    <location>
        <begin position="1"/>
        <end position="92"/>
    </location>
</feature>
<name>V3ZN52_LOTGI</name>
<evidence type="ECO:0000256" key="2">
    <source>
        <dbReference type="ARBA" id="ARBA00023242"/>
    </source>
</evidence>
<dbReference type="OMA" id="TWVEELM"/>
<dbReference type="GeneID" id="20229558"/>
<dbReference type="InterPro" id="IPR039883">
    <property type="entry name" value="Fcf2/DNTTIP2"/>
</dbReference>
<dbReference type="GO" id="GO:0005730">
    <property type="term" value="C:nucleolus"/>
    <property type="evidence" value="ECO:0007669"/>
    <property type="project" value="UniProtKB-SubCell"/>
</dbReference>
<dbReference type="EMBL" id="KB202014">
    <property type="protein sequence ID" value="ESO92818.1"/>
    <property type="molecule type" value="Genomic_DNA"/>
</dbReference>
<keyword evidence="2" id="KW-0539">Nucleus</keyword>
<dbReference type="Pfam" id="PF08698">
    <property type="entry name" value="Fcf2"/>
    <property type="match status" value="1"/>
</dbReference>
<dbReference type="GO" id="GO:0006396">
    <property type="term" value="P:RNA processing"/>
    <property type="evidence" value="ECO:0007669"/>
    <property type="project" value="TreeGrafter"/>
</dbReference>
<protein>
    <recommendedName>
        <fullName evidence="3">Fcf2 pre-rRNA processing C-terminal domain-containing protein</fullName>
    </recommendedName>
</protein>
<evidence type="ECO:0000256" key="1">
    <source>
        <dbReference type="ARBA" id="ARBA00004604"/>
    </source>
</evidence>
<dbReference type="STRING" id="225164.V3ZN52"/>
<organism evidence="4 5">
    <name type="scientific">Lottia gigantea</name>
    <name type="common">Giant owl limpet</name>
    <dbReference type="NCBI Taxonomy" id="225164"/>
    <lineage>
        <taxon>Eukaryota</taxon>
        <taxon>Metazoa</taxon>
        <taxon>Spiralia</taxon>
        <taxon>Lophotrochozoa</taxon>
        <taxon>Mollusca</taxon>
        <taxon>Gastropoda</taxon>
        <taxon>Patellogastropoda</taxon>
        <taxon>Lottioidea</taxon>
        <taxon>Lottiidae</taxon>
        <taxon>Lottia</taxon>
    </lineage>
</organism>
<dbReference type="Proteomes" id="UP000030746">
    <property type="component" value="Unassembled WGS sequence"/>
</dbReference>
<keyword evidence="5" id="KW-1185">Reference proteome</keyword>
<dbReference type="OrthoDB" id="427886at2759"/>
<dbReference type="GO" id="GO:0003723">
    <property type="term" value="F:RNA binding"/>
    <property type="evidence" value="ECO:0007669"/>
    <property type="project" value="TreeGrafter"/>
</dbReference>
<reference evidence="4 5" key="1">
    <citation type="journal article" date="2013" name="Nature">
        <title>Insights into bilaterian evolution from three spiralian genomes.</title>
        <authorList>
            <person name="Simakov O."/>
            <person name="Marletaz F."/>
            <person name="Cho S.J."/>
            <person name="Edsinger-Gonzales E."/>
            <person name="Havlak P."/>
            <person name="Hellsten U."/>
            <person name="Kuo D.H."/>
            <person name="Larsson T."/>
            <person name="Lv J."/>
            <person name="Arendt D."/>
            <person name="Savage R."/>
            <person name="Osoegawa K."/>
            <person name="de Jong P."/>
            <person name="Grimwood J."/>
            <person name="Chapman J.A."/>
            <person name="Shapiro H."/>
            <person name="Aerts A."/>
            <person name="Otillar R.P."/>
            <person name="Terry A.Y."/>
            <person name="Boore J.L."/>
            <person name="Grigoriev I.V."/>
            <person name="Lindberg D.R."/>
            <person name="Seaver E.C."/>
            <person name="Weisblat D.A."/>
            <person name="Putnam N.H."/>
            <person name="Rokhsar D.S."/>
        </authorList>
    </citation>
    <scope>NUCLEOTIDE SEQUENCE [LARGE SCALE GENOMIC DNA]</scope>
</reference>
<comment type="subcellular location">
    <subcellularLocation>
        <location evidence="1">Nucleus</location>
        <location evidence="1">Nucleolus</location>
    </subcellularLocation>
</comment>
<dbReference type="PANTHER" id="PTHR21686:SF12">
    <property type="entry name" value="DEOXYNUCLEOTIDYLTRANSFERASE TERMINAL-INTERACTING PROTEIN 2"/>
    <property type="match status" value="1"/>
</dbReference>
<evidence type="ECO:0000259" key="3">
    <source>
        <dbReference type="Pfam" id="PF08698"/>
    </source>
</evidence>
<dbReference type="RefSeq" id="XP_009056505.1">
    <property type="nucleotide sequence ID" value="XM_009058257.1"/>
</dbReference>
<dbReference type="PANTHER" id="PTHR21686">
    <property type="entry name" value="DEOXYNUCLEOTIDYLTRANSFERASE TERMINAL-INTERACTING PROTEIN 2"/>
    <property type="match status" value="1"/>
</dbReference>
<sequence length="103" mass="12119">TKGKKWFDLPATDLSDDKKKSFEILQMRKALDPKRFYKSNDLTDFPKYSQFGTIVEGAADFYSARIPKKQRKQTLVDELLADAEFRTYNKKKFEEIQSSKRRG</sequence>
<feature type="non-terminal residue" evidence="4">
    <location>
        <position position="103"/>
    </location>
</feature>
<dbReference type="AlphaFoldDB" id="V3ZN52"/>
<dbReference type="KEGG" id="lgi:LOTGIDRAFT_101578"/>
<evidence type="ECO:0000313" key="5">
    <source>
        <dbReference type="Proteomes" id="UP000030746"/>
    </source>
</evidence>
<dbReference type="CTD" id="20229558"/>